<accession>A0A545TRW7</accession>
<reference evidence="1 2" key="1">
    <citation type="submission" date="2019-06" db="EMBL/GenBank/DDBJ databases">
        <title>Whole genome sequence for Rhodospirillaceae sp. R148.</title>
        <authorList>
            <person name="Wang G."/>
        </authorList>
    </citation>
    <scope>NUCLEOTIDE SEQUENCE [LARGE SCALE GENOMIC DNA]</scope>
    <source>
        <strain evidence="1 2">R148</strain>
    </source>
</reference>
<evidence type="ECO:0008006" key="3">
    <source>
        <dbReference type="Google" id="ProtNLM"/>
    </source>
</evidence>
<evidence type="ECO:0000313" key="1">
    <source>
        <dbReference type="EMBL" id="TQV79956.1"/>
    </source>
</evidence>
<gene>
    <name evidence="1" type="ORF">FKG95_13215</name>
</gene>
<sequence>MATDAHVAPMQDFANSTVKTWVADADLVAAIKAQNEKHAGLSQADIDAMDQKWRAETSASSQPMINEVLGHAVSQYLKKKKDESGGLVTEVFVMDSKGLNVAQSDVTSDYWQGDEGKWQKTFLAGPDAMFIDEVEEDESTQTFQSQMSMSIVDPASGEVIGAITVGMNVEAFL</sequence>
<protein>
    <recommendedName>
        <fullName evidence="3">Cache domain-containing protein</fullName>
    </recommendedName>
</protein>
<organism evidence="1 2">
    <name type="scientific">Denitrobaculum tricleocarpae</name>
    <dbReference type="NCBI Taxonomy" id="2591009"/>
    <lineage>
        <taxon>Bacteria</taxon>
        <taxon>Pseudomonadati</taxon>
        <taxon>Pseudomonadota</taxon>
        <taxon>Alphaproteobacteria</taxon>
        <taxon>Rhodospirillales</taxon>
        <taxon>Rhodospirillaceae</taxon>
        <taxon>Denitrobaculum</taxon>
    </lineage>
</organism>
<dbReference type="OrthoDB" id="195732at2"/>
<keyword evidence="2" id="KW-1185">Reference proteome</keyword>
<dbReference type="Proteomes" id="UP000315252">
    <property type="component" value="Unassembled WGS sequence"/>
</dbReference>
<evidence type="ECO:0000313" key="2">
    <source>
        <dbReference type="Proteomes" id="UP000315252"/>
    </source>
</evidence>
<name>A0A545TRW7_9PROT</name>
<dbReference type="EMBL" id="VHSH01000004">
    <property type="protein sequence ID" value="TQV79956.1"/>
    <property type="molecule type" value="Genomic_DNA"/>
</dbReference>
<dbReference type="AlphaFoldDB" id="A0A545TRW7"/>
<comment type="caution">
    <text evidence="1">The sequence shown here is derived from an EMBL/GenBank/DDBJ whole genome shotgun (WGS) entry which is preliminary data.</text>
</comment>
<proteinExistence type="predicted"/>